<dbReference type="InterPro" id="IPR020843">
    <property type="entry name" value="ER"/>
</dbReference>
<dbReference type="FunFam" id="3.40.50.720:FF:000022">
    <property type="entry name" value="Cinnamyl alcohol dehydrogenase"/>
    <property type="match status" value="1"/>
</dbReference>
<reference evidence="7 8" key="1">
    <citation type="submission" date="2016-05" db="EMBL/GenBank/DDBJ databases">
        <title>Comparative genomics of biotechnologically important yeasts.</title>
        <authorList>
            <consortium name="DOE Joint Genome Institute"/>
            <person name="Riley R."/>
            <person name="Haridas S."/>
            <person name="Wolfe K.H."/>
            <person name="Lopes M.R."/>
            <person name="Hittinger C.T."/>
            <person name="Goker M."/>
            <person name="Salamov A."/>
            <person name="Wisecaver J."/>
            <person name="Long T.M."/>
            <person name="Aerts A.L."/>
            <person name="Barry K."/>
            <person name="Choi C."/>
            <person name="Clum A."/>
            <person name="Coughlan A.Y."/>
            <person name="Deshpande S."/>
            <person name="Douglass A.P."/>
            <person name="Hanson S.J."/>
            <person name="Klenk H.-P."/>
            <person name="LaButti K."/>
            <person name="Lapidus A."/>
            <person name="Lindquist E."/>
            <person name="Lipzen A."/>
            <person name="Meier-kolthoff J.P."/>
            <person name="Ohm R.A."/>
            <person name="Otillar R.P."/>
            <person name="Pangilinan J."/>
            <person name="Peng Y."/>
            <person name="Rokas A."/>
            <person name="Rosa C.A."/>
            <person name="Scheuner C."/>
            <person name="Sibirny A.A."/>
            <person name="Slot J.C."/>
            <person name="Stielow J.B."/>
            <person name="Sun H."/>
            <person name="Kurtzman C.P."/>
            <person name="Blackwell M."/>
            <person name="Grigoriev I.V."/>
            <person name="Jeffries T.W."/>
        </authorList>
    </citation>
    <scope>NUCLEOTIDE SEQUENCE [LARGE SCALE GENOMIC DNA]</scope>
    <source>
        <strain evidence="7 8">NRRL YB-4993</strain>
    </source>
</reference>
<protein>
    <submittedName>
        <fullName evidence="7">GroES-like protein</fullName>
    </submittedName>
</protein>
<evidence type="ECO:0000259" key="6">
    <source>
        <dbReference type="SMART" id="SM00829"/>
    </source>
</evidence>
<gene>
    <name evidence="7" type="ORF">METBIDRAFT_106541</name>
</gene>
<dbReference type="SUPFAM" id="SSF51735">
    <property type="entry name" value="NAD(P)-binding Rossmann-fold domains"/>
    <property type="match status" value="1"/>
</dbReference>
<dbReference type="SMART" id="SM00829">
    <property type="entry name" value="PKS_ER"/>
    <property type="match status" value="1"/>
</dbReference>
<dbReference type="InterPro" id="IPR029752">
    <property type="entry name" value="D-isomer_DH_CS1"/>
</dbReference>
<dbReference type="OrthoDB" id="1879366at2759"/>
<dbReference type="EMBL" id="LXTC01000001">
    <property type="protein sequence ID" value="OBA23504.1"/>
    <property type="molecule type" value="Genomic_DNA"/>
</dbReference>
<dbReference type="GO" id="GO:0016616">
    <property type="term" value="F:oxidoreductase activity, acting on the CH-OH group of donors, NAD or NADP as acceptor"/>
    <property type="evidence" value="ECO:0007669"/>
    <property type="project" value="InterPro"/>
</dbReference>
<keyword evidence="3 5" id="KW-0862">Zinc</keyword>
<dbReference type="CDD" id="cd05283">
    <property type="entry name" value="CAD1"/>
    <property type="match status" value="1"/>
</dbReference>
<keyword evidence="2 5" id="KW-0479">Metal-binding</keyword>
<evidence type="ECO:0000313" key="7">
    <source>
        <dbReference type="EMBL" id="OBA23504.1"/>
    </source>
</evidence>
<evidence type="ECO:0000256" key="3">
    <source>
        <dbReference type="ARBA" id="ARBA00022833"/>
    </source>
</evidence>
<dbReference type="Pfam" id="PF08240">
    <property type="entry name" value="ADH_N"/>
    <property type="match status" value="1"/>
</dbReference>
<dbReference type="Gene3D" id="3.90.180.10">
    <property type="entry name" value="Medium-chain alcohol dehydrogenases, catalytic domain"/>
    <property type="match status" value="1"/>
</dbReference>
<dbReference type="InterPro" id="IPR013149">
    <property type="entry name" value="ADH-like_C"/>
</dbReference>
<comment type="cofactor">
    <cofactor evidence="1 5">
        <name>Zn(2+)</name>
        <dbReference type="ChEBI" id="CHEBI:29105"/>
    </cofactor>
</comment>
<dbReference type="RefSeq" id="XP_018713985.1">
    <property type="nucleotide sequence ID" value="XM_018853822.1"/>
</dbReference>
<accession>A0A1A0HH49</accession>
<sequence length="366" mass="39192">MSSSVPDTFKGFAISSSKTWNEPKLVSYKRKPILSTDVVVKNICCGVCASDVHTVRESWAPIQRDDLVVGHEIVGHVVEVGDDVKTIKVGDRIGIGASTSACGECRRCKSDNENYCAKVVSTYNAPDSFSDGYITQGGYASHSIASEKFCFPIPEKLDSHVAAPLMCAGLTVYSPLVRIIGHLSHPVVAVVGIGGLGHLALQFAKALGAEVYAFSRGSSKKADALSLGADGFIATQEEDGWEEKYQDKFDLVLNCASGADDFPVEKYLQTLAVGGTLHSAGLPPSDETFSVHPMSFLLNFSSLSSSHLGSKKEALDMLKLSADKGIKPLIQEIPITAKGAGEALTKCDNNDVRYRFVLTDFEKAFA</sequence>
<dbReference type="STRING" id="869754.A0A1A0HH49"/>
<dbReference type="PROSITE" id="PS00065">
    <property type="entry name" value="D_2_HYDROXYACID_DH_1"/>
    <property type="match status" value="1"/>
</dbReference>
<evidence type="ECO:0000313" key="8">
    <source>
        <dbReference type="Proteomes" id="UP000092555"/>
    </source>
</evidence>
<organism evidence="7 8">
    <name type="scientific">Metschnikowia bicuspidata var. bicuspidata NRRL YB-4993</name>
    <dbReference type="NCBI Taxonomy" id="869754"/>
    <lineage>
        <taxon>Eukaryota</taxon>
        <taxon>Fungi</taxon>
        <taxon>Dikarya</taxon>
        <taxon>Ascomycota</taxon>
        <taxon>Saccharomycotina</taxon>
        <taxon>Pichiomycetes</taxon>
        <taxon>Metschnikowiaceae</taxon>
        <taxon>Metschnikowia</taxon>
    </lineage>
</organism>
<dbReference type="GeneID" id="30026798"/>
<evidence type="ECO:0000256" key="2">
    <source>
        <dbReference type="ARBA" id="ARBA00022723"/>
    </source>
</evidence>
<dbReference type="GO" id="GO:0008270">
    <property type="term" value="F:zinc ion binding"/>
    <property type="evidence" value="ECO:0007669"/>
    <property type="project" value="InterPro"/>
</dbReference>
<dbReference type="PANTHER" id="PTHR42683">
    <property type="entry name" value="ALDEHYDE REDUCTASE"/>
    <property type="match status" value="1"/>
</dbReference>
<dbReference type="InterPro" id="IPR036291">
    <property type="entry name" value="NAD(P)-bd_dom_sf"/>
</dbReference>
<feature type="domain" description="Enoyl reductase (ER)" evidence="6">
    <location>
        <begin position="18"/>
        <end position="358"/>
    </location>
</feature>
<evidence type="ECO:0000256" key="4">
    <source>
        <dbReference type="ARBA" id="ARBA00023002"/>
    </source>
</evidence>
<name>A0A1A0HH49_9ASCO</name>
<dbReference type="InterPro" id="IPR047109">
    <property type="entry name" value="CAD-like"/>
</dbReference>
<keyword evidence="8" id="KW-1185">Reference proteome</keyword>
<dbReference type="InterPro" id="IPR013154">
    <property type="entry name" value="ADH-like_N"/>
</dbReference>
<proteinExistence type="inferred from homology"/>
<dbReference type="SUPFAM" id="SSF50129">
    <property type="entry name" value="GroES-like"/>
    <property type="match status" value="1"/>
</dbReference>
<comment type="caution">
    <text evidence="7">The sequence shown here is derived from an EMBL/GenBank/DDBJ whole genome shotgun (WGS) entry which is preliminary data.</text>
</comment>
<dbReference type="Gene3D" id="3.40.50.720">
    <property type="entry name" value="NAD(P)-binding Rossmann-like Domain"/>
    <property type="match status" value="1"/>
</dbReference>
<evidence type="ECO:0000256" key="5">
    <source>
        <dbReference type="RuleBase" id="RU361277"/>
    </source>
</evidence>
<dbReference type="AlphaFoldDB" id="A0A1A0HH49"/>
<dbReference type="InterPro" id="IPR002328">
    <property type="entry name" value="ADH_Zn_CS"/>
</dbReference>
<evidence type="ECO:0000256" key="1">
    <source>
        <dbReference type="ARBA" id="ARBA00001947"/>
    </source>
</evidence>
<comment type="similarity">
    <text evidence="5">Belongs to the zinc-containing alcohol dehydrogenase family.</text>
</comment>
<dbReference type="Proteomes" id="UP000092555">
    <property type="component" value="Unassembled WGS sequence"/>
</dbReference>
<keyword evidence="4" id="KW-0560">Oxidoreductase</keyword>
<dbReference type="Pfam" id="PF00107">
    <property type="entry name" value="ADH_zinc_N"/>
    <property type="match status" value="1"/>
</dbReference>
<dbReference type="PROSITE" id="PS00059">
    <property type="entry name" value="ADH_ZINC"/>
    <property type="match status" value="1"/>
</dbReference>
<dbReference type="InterPro" id="IPR011032">
    <property type="entry name" value="GroES-like_sf"/>
</dbReference>